<dbReference type="InterPro" id="IPR037523">
    <property type="entry name" value="VOC_core"/>
</dbReference>
<sequence length="122" mass="12780">MIAYTLYGTNDIEKAKAFYTELLAELGATVQQDFGRVVLFGKSPAEPSFGICGPQNGEPATAGNGTMISLVASSREAVDGVYAKALALGATDEGAPGERLPGMYLAYIRDLDGNKLAFFHAG</sequence>
<evidence type="ECO:0000313" key="3">
    <source>
        <dbReference type="Proteomes" id="UP001476583"/>
    </source>
</evidence>
<dbReference type="InterPro" id="IPR029068">
    <property type="entry name" value="Glyas_Bleomycin-R_OHBP_Dase"/>
</dbReference>
<dbReference type="Pfam" id="PF00903">
    <property type="entry name" value="Glyoxalase"/>
    <property type="match status" value="1"/>
</dbReference>
<accession>A0ABZ2RFJ6</accession>
<keyword evidence="3" id="KW-1185">Reference proteome</keyword>
<dbReference type="Proteomes" id="UP001476583">
    <property type="component" value="Chromosome"/>
</dbReference>
<gene>
    <name evidence="2" type="ORF">WG219_21235</name>
</gene>
<dbReference type="PANTHER" id="PTHR35006">
    <property type="entry name" value="GLYOXALASE FAMILY PROTEIN (AFU_ORTHOLOGUE AFUA_5G14830)"/>
    <property type="match status" value="1"/>
</dbReference>
<dbReference type="SUPFAM" id="SSF54593">
    <property type="entry name" value="Glyoxalase/Bleomycin resistance protein/Dihydroxybiphenyl dioxygenase"/>
    <property type="match status" value="1"/>
</dbReference>
<dbReference type="PROSITE" id="PS51819">
    <property type="entry name" value="VOC"/>
    <property type="match status" value="1"/>
</dbReference>
<dbReference type="InterPro" id="IPR004360">
    <property type="entry name" value="Glyas_Fos-R_dOase_dom"/>
</dbReference>
<protein>
    <submittedName>
        <fullName evidence="2">VOC family protein</fullName>
    </submittedName>
</protein>
<dbReference type="EMBL" id="CP148074">
    <property type="protein sequence ID" value="WXL25783.1"/>
    <property type="molecule type" value="Genomic_DNA"/>
</dbReference>
<dbReference type="PANTHER" id="PTHR35006:SF1">
    <property type="entry name" value="BLL2941 PROTEIN"/>
    <property type="match status" value="1"/>
</dbReference>
<organism evidence="2 3">
    <name type="scientific">Ectopseudomonas mendocina</name>
    <name type="common">Pseudomonas mendocina</name>
    <dbReference type="NCBI Taxonomy" id="300"/>
    <lineage>
        <taxon>Bacteria</taxon>
        <taxon>Pseudomonadati</taxon>
        <taxon>Pseudomonadota</taxon>
        <taxon>Gammaproteobacteria</taxon>
        <taxon>Pseudomonadales</taxon>
        <taxon>Pseudomonadaceae</taxon>
        <taxon>Ectopseudomonas</taxon>
    </lineage>
</organism>
<dbReference type="Gene3D" id="3.10.180.10">
    <property type="entry name" value="2,3-Dihydroxybiphenyl 1,2-Dioxygenase, domain 1"/>
    <property type="match status" value="1"/>
</dbReference>
<reference evidence="2 3" key="1">
    <citation type="submission" date="2024-03" db="EMBL/GenBank/DDBJ databases">
        <title>Complete genome of BD2.</title>
        <authorList>
            <person name="Cao G."/>
        </authorList>
    </citation>
    <scope>NUCLEOTIDE SEQUENCE [LARGE SCALE GENOMIC DNA]</scope>
    <source>
        <strain evidence="2 3">BD2</strain>
    </source>
</reference>
<dbReference type="CDD" id="cd07262">
    <property type="entry name" value="VOC_like"/>
    <property type="match status" value="1"/>
</dbReference>
<name>A0ABZ2RFJ6_ECTME</name>
<proteinExistence type="predicted"/>
<evidence type="ECO:0000259" key="1">
    <source>
        <dbReference type="PROSITE" id="PS51819"/>
    </source>
</evidence>
<feature type="domain" description="VOC" evidence="1">
    <location>
        <begin position="1"/>
        <end position="121"/>
    </location>
</feature>
<evidence type="ECO:0000313" key="2">
    <source>
        <dbReference type="EMBL" id="WXL25783.1"/>
    </source>
</evidence>